<feature type="domain" description="DUF8176" evidence="3">
    <location>
        <begin position="254"/>
        <end position="368"/>
    </location>
</feature>
<evidence type="ECO:0000256" key="1">
    <source>
        <dbReference type="SAM" id="MobiDB-lite"/>
    </source>
</evidence>
<keyword evidence="2" id="KW-1133">Transmembrane helix</keyword>
<organism evidence="4 5">
    <name type="scientific">Rhodococcus koreensis</name>
    <dbReference type="NCBI Taxonomy" id="99653"/>
    <lineage>
        <taxon>Bacteria</taxon>
        <taxon>Bacillati</taxon>
        <taxon>Actinomycetota</taxon>
        <taxon>Actinomycetes</taxon>
        <taxon>Mycobacteriales</taxon>
        <taxon>Nocardiaceae</taxon>
        <taxon>Rhodococcus</taxon>
    </lineage>
</organism>
<accession>A0A1H4I611</accession>
<gene>
    <name evidence="4" type="ORF">SAMN04490239_0046</name>
</gene>
<feature type="region of interest" description="Disordered" evidence="1">
    <location>
        <begin position="147"/>
        <end position="194"/>
    </location>
</feature>
<keyword evidence="2" id="KW-0812">Transmembrane</keyword>
<feature type="transmembrane region" description="Helical" evidence="2">
    <location>
        <begin position="202"/>
        <end position="223"/>
    </location>
</feature>
<keyword evidence="2" id="KW-0472">Membrane</keyword>
<dbReference type="OrthoDB" id="4382015at2"/>
<dbReference type="InterPro" id="IPR058489">
    <property type="entry name" value="DUF8176"/>
</dbReference>
<reference evidence="5" key="1">
    <citation type="submission" date="2016-10" db="EMBL/GenBank/DDBJ databases">
        <authorList>
            <person name="Varghese N."/>
            <person name="Submissions S."/>
        </authorList>
    </citation>
    <scope>NUCLEOTIDE SEQUENCE [LARGE SCALE GENOMIC DNA]</scope>
    <source>
        <strain evidence="5">DSM 44498</strain>
    </source>
</reference>
<dbReference type="EMBL" id="FNSV01000001">
    <property type="protein sequence ID" value="SEB29216.1"/>
    <property type="molecule type" value="Genomic_DNA"/>
</dbReference>
<protein>
    <recommendedName>
        <fullName evidence="3">DUF8176 domain-containing protein</fullName>
    </recommendedName>
</protein>
<evidence type="ECO:0000256" key="2">
    <source>
        <dbReference type="SAM" id="Phobius"/>
    </source>
</evidence>
<dbReference type="RefSeq" id="WP_072951333.1">
    <property type="nucleotide sequence ID" value="NZ_FNSV01000001.1"/>
</dbReference>
<evidence type="ECO:0000259" key="3">
    <source>
        <dbReference type="Pfam" id="PF26527"/>
    </source>
</evidence>
<evidence type="ECO:0000313" key="5">
    <source>
        <dbReference type="Proteomes" id="UP000183561"/>
    </source>
</evidence>
<dbReference type="Proteomes" id="UP000183561">
    <property type="component" value="Unassembled WGS sequence"/>
</dbReference>
<proteinExistence type="predicted"/>
<evidence type="ECO:0000313" key="4">
    <source>
        <dbReference type="EMBL" id="SEB29216.1"/>
    </source>
</evidence>
<name>A0A1H4I611_9NOCA</name>
<dbReference type="Pfam" id="PF26527">
    <property type="entry name" value="DUF8176"/>
    <property type="match status" value="1"/>
</dbReference>
<sequence length="374" mass="38738">MATDNRTDQLFPDVPEHYGDAILDMSGDVDFPVPQENYDTAYPAVDEAPYEDVVLPVVQMEPEIPAASSPVIAHDDDPTDELTAVLPVYGWSEADEHDTVVENPQADAADPGGEPAIGFPEVDADPYADAPDWVRAHIPRGPLVAEEQARRGLSARLPRRPARASVEHADVPDDVVAPAPKEPKEPKVKPARVSAAGGKKNPWVLVGAGAAALAVVAGTVVVLGSSDNTSDVAVPPLPSSARVAGPTVAAVEPAWCEGSTGGGKIVGRGPGDLASGPGLIQAFDYAYYVEHDGAKVASMMLTPNPVGTIQASIDAAAATGAAHCLTIAVTPNPNAFDVQLLLRTDSGSESTIPQRITVADSGAGLKIATLEEIR</sequence>
<keyword evidence="5" id="KW-1185">Reference proteome</keyword>
<dbReference type="AlphaFoldDB" id="A0A1H4I611"/>